<name>A0A0A9AVD8_ARUDO</name>
<reference evidence="1" key="2">
    <citation type="journal article" date="2015" name="Data Brief">
        <title>Shoot transcriptome of the giant reed, Arundo donax.</title>
        <authorList>
            <person name="Barrero R.A."/>
            <person name="Guerrero F.D."/>
            <person name="Moolhuijzen P."/>
            <person name="Goolsby J.A."/>
            <person name="Tidwell J."/>
            <person name="Bellgard S.E."/>
            <person name="Bellgard M.I."/>
        </authorList>
    </citation>
    <scope>NUCLEOTIDE SEQUENCE</scope>
    <source>
        <tissue evidence="1">Shoot tissue taken approximately 20 cm above the soil surface</tissue>
    </source>
</reference>
<accession>A0A0A9AVD8</accession>
<evidence type="ECO:0000313" key="1">
    <source>
        <dbReference type="EMBL" id="JAD53843.1"/>
    </source>
</evidence>
<organism evidence="1">
    <name type="scientific">Arundo donax</name>
    <name type="common">Giant reed</name>
    <name type="synonym">Donax arundinaceus</name>
    <dbReference type="NCBI Taxonomy" id="35708"/>
    <lineage>
        <taxon>Eukaryota</taxon>
        <taxon>Viridiplantae</taxon>
        <taxon>Streptophyta</taxon>
        <taxon>Embryophyta</taxon>
        <taxon>Tracheophyta</taxon>
        <taxon>Spermatophyta</taxon>
        <taxon>Magnoliopsida</taxon>
        <taxon>Liliopsida</taxon>
        <taxon>Poales</taxon>
        <taxon>Poaceae</taxon>
        <taxon>PACMAD clade</taxon>
        <taxon>Arundinoideae</taxon>
        <taxon>Arundineae</taxon>
        <taxon>Arundo</taxon>
    </lineage>
</organism>
<sequence>MDLWPRKKSFGPARHFLQQVTSDHAHLPQSYHACSPPRRLLLQQRPSSSCSFPAGVPLPDGNLLRMNGTQSCHFRQFH</sequence>
<reference evidence="1" key="1">
    <citation type="submission" date="2014-09" db="EMBL/GenBank/DDBJ databases">
        <authorList>
            <person name="Magalhaes I.L.F."/>
            <person name="Oliveira U."/>
            <person name="Santos F.R."/>
            <person name="Vidigal T.H.D.A."/>
            <person name="Brescovit A.D."/>
            <person name="Santos A.J."/>
        </authorList>
    </citation>
    <scope>NUCLEOTIDE SEQUENCE</scope>
    <source>
        <tissue evidence="1">Shoot tissue taken approximately 20 cm above the soil surface</tissue>
    </source>
</reference>
<dbReference type="EMBL" id="GBRH01244052">
    <property type="protein sequence ID" value="JAD53843.1"/>
    <property type="molecule type" value="Transcribed_RNA"/>
</dbReference>
<proteinExistence type="predicted"/>
<protein>
    <submittedName>
        <fullName evidence="1">CenH3</fullName>
    </submittedName>
</protein>
<dbReference type="AlphaFoldDB" id="A0A0A9AVD8"/>